<evidence type="ECO:0000256" key="7">
    <source>
        <dbReference type="PROSITE-ProRule" id="PRU00176"/>
    </source>
</evidence>
<evidence type="ECO:0000256" key="5">
    <source>
        <dbReference type="ARBA" id="ARBA00023163"/>
    </source>
</evidence>
<organism evidence="11 12">
    <name type="scientific">Peromyscus maniculatus bairdii</name>
    <name type="common">Prairie deer mouse</name>
    <dbReference type="NCBI Taxonomy" id="230844"/>
    <lineage>
        <taxon>Eukaryota</taxon>
        <taxon>Metazoa</taxon>
        <taxon>Chordata</taxon>
        <taxon>Craniata</taxon>
        <taxon>Vertebrata</taxon>
        <taxon>Euteleostomi</taxon>
        <taxon>Mammalia</taxon>
        <taxon>Eutheria</taxon>
        <taxon>Euarchontoglires</taxon>
        <taxon>Glires</taxon>
        <taxon>Rodentia</taxon>
        <taxon>Myomorpha</taxon>
        <taxon>Muroidea</taxon>
        <taxon>Cricetidae</taxon>
        <taxon>Neotominae</taxon>
        <taxon>Peromyscus</taxon>
    </lineage>
</organism>
<keyword evidence="12" id="KW-1185">Reference proteome</keyword>
<keyword evidence="6" id="KW-0539">Nucleus</keyword>
<evidence type="ECO:0000256" key="6">
    <source>
        <dbReference type="ARBA" id="ARBA00023242"/>
    </source>
</evidence>
<keyword evidence="4" id="KW-0805">Transcription regulation</keyword>
<dbReference type="InterPro" id="IPR008942">
    <property type="entry name" value="ENTH_VHS"/>
</dbReference>
<evidence type="ECO:0000256" key="1">
    <source>
        <dbReference type="ARBA" id="ARBA00004123"/>
    </source>
</evidence>
<feature type="region of interest" description="Disordered" evidence="8">
    <location>
        <begin position="684"/>
        <end position="715"/>
    </location>
</feature>
<feature type="compositionally biased region" description="Low complexity" evidence="8">
    <location>
        <begin position="294"/>
        <end position="303"/>
    </location>
</feature>
<proteinExistence type="predicted"/>
<dbReference type="InterPro" id="IPR034369">
    <property type="entry name" value="SCAF4_RRM"/>
</dbReference>
<feature type="region of interest" description="Disordered" evidence="8">
    <location>
        <begin position="294"/>
        <end position="332"/>
    </location>
</feature>
<feature type="compositionally biased region" description="Basic and acidic residues" evidence="8">
    <location>
        <begin position="531"/>
        <end position="546"/>
    </location>
</feature>
<evidence type="ECO:0000259" key="10">
    <source>
        <dbReference type="PROSITE" id="PS51391"/>
    </source>
</evidence>
<dbReference type="InterPro" id="IPR000504">
    <property type="entry name" value="RRM_dom"/>
</dbReference>
<dbReference type="GO" id="GO:0003723">
    <property type="term" value="F:RNA binding"/>
    <property type="evidence" value="ECO:0007669"/>
    <property type="project" value="UniProtKB-UniRule"/>
</dbReference>
<feature type="compositionally biased region" description="Pro residues" evidence="8">
    <location>
        <begin position="931"/>
        <end position="967"/>
    </location>
</feature>
<feature type="domain" description="RRM" evidence="9">
    <location>
        <begin position="562"/>
        <end position="636"/>
    </location>
</feature>
<sequence>MDAVNAFNQELFSLMDMKPPISRAKMILITKAAIKAIKLYKHVVQIVEKFIKKCKPEYKVPGLYVIDSIVRQSRHQFGTDKDVFGPRFSKNITATFQYLYLCPSEDKSKIVRVLNLWQKNGVFKIEIIQPLLDMAAGTSNAVPVAENVTNNEGSPPPPVKASSELAQAPTNSMPTMPQLPSSDAFAAVAQLFQTTQGQQLQQILQTFQQPPKPQSPALDNAVMAQVQAITAQLKTAPTQPPEQKTAFDKKLLDRFDYDDEPEALEDAKKEDVTVTAAAPAAAPPAPAAVAAPAVAPAGPAPSATSPPPPQVPFGYPGDSLQQPAYTQHPNMDQFPPRMMGMQQDTVHHQVPLPPNGQMPGFGLLSAPPFPPMPQPGMAQPGMPQPGMAQPGMPQPGMAQPGMLQPGMAQPGMPQPGMAQPGMPQPGMAQPGMPQPGIPPTPPVQPTFQSTFQPQNEPLSQKPHQQEMEVEQQPCIPEVKRHAPESRKSRSRSASRSPKRRRSRSGSRSRRSRHRRSRSRSRDRRRHSPRSRSQERRDREKERERRQKGLPQMKAETASVCSTTLWVGQLDKRTTQQDVASLLEEFGPIESINMIPPRGCAYIVMVHRQDAYRALQKLSRGNYKVNQKSIKIAWALNKGIKADYKQYWDVELGVTYVPWDKVKPEELESFCEGGMLDSDTLNPDWKGITKKPENEVAQNGGAEASHTEPVSPVPKPLPVPVPPIPVPAPITVPPPQVPPHQPGPPVVGALQPPAFTPPLGIPPPGFGPGVPPPPPPPPFLRPGFNPMHLPPGFLPPGPPPPITPPVSIPPPHTPPISIPNSTIAGISEDTTKDLSIGNPIPTVVSGARGNAESGDSAKMYGSAVPPAAPTNLPTPPVTQPVSLLGTQGVAPGPVIGLQAPSTGLLGARPGLIPLQRPPGMPPPHLQRFPMMPPRPMPPHMMHRGPPPGPGGFAMPPPHGMKGPFPPHGPFVRPGGMPGLGGPGPGPGGPEDRDGRQQQPQQQQPQPQPPPQQSQPQQPPPSQQPAPAQQQQPQQFRNDSRQQFNSGRDQERFGRRSFGNRVENDRERYGNRNDDRDNSNRERREWGRRSPDRDRHRDLEERNRRSGGHRDRDRDSRDRESRREKEENRKEKHELPDGAGGSKASEPPLSQVGNVDTVSELDQGEAVATVVKPQESPAEATSSVEPEKDSGSAAEAPR</sequence>
<feature type="compositionally biased region" description="Polar residues" evidence="8">
    <location>
        <begin position="319"/>
        <end position="330"/>
    </location>
</feature>
<reference evidence="11" key="2">
    <citation type="submission" date="2025-08" db="UniProtKB">
        <authorList>
            <consortium name="Ensembl"/>
        </authorList>
    </citation>
    <scope>IDENTIFICATION</scope>
</reference>
<dbReference type="PANTHER" id="PTHR23140:SF3">
    <property type="entry name" value="SR-RELATED AND CTD-ASSOCIATED FACTOR 4"/>
    <property type="match status" value="1"/>
</dbReference>
<feature type="region of interest" description="Disordered" evidence="8">
    <location>
        <begin position="931"/>
        <end position="1196"/>
    </location>
</feature>
<feature type="compositionally biased region" description="Basic and acidic residues" evidence="8">
    <location>
        <begin position="477"/>
        <end position="487"/>
    </location>
</feature>
<dbReference type="SUPFAM" id="SSF48464">
    <property type="entry name" value="ENTH/VHS domain"/>
    <property type="match status" value="1"/>
</dbReference>
<keyword evidence="2" id="KW-0597">Phosphoprotein</keyword>
<dbReference type="PROSITE" id="PS51391">
    <property type="entry name" value="CID"/>
    <property type="match status" value="1"/>
</dbReference>
<dbReference type="InterPro" id="IPR012677">
    <property type="entry name" value="Nucleotide-bd_a/b_plait_sf"/>
</dbReference>
<dbReference type="Pfam" id="PF00076">
    <property type="entry name" value="RRM_1"/>
    <property type="match status" value="1"/>
</dbReference>
<dbReference type="Pfam" id="PF04818">
    <property type="entry name" value="CID"/>
    <property type="match status" value="1"/>
</dbReference>
<evidence type="ECO:0000259" key="9">
    <source>
        <dbReference type="PROSITE" id="PS50102"/>
    </source>
</evidence>
<comment type="subcellular location">
    <subcellularLocation>
        <location evidence="1">Nucleus</location>
    </subcellularLocation>
</comment>
<feature type="compositionally biased region" description="Basic and acidic residues" evidence="8">
    <location>
        <begin position="1060"/>
        <end position="1134"/>
    </location>
</feature>
<evidence type="ECO:0000313" key="11">
    <source>
        <dbReference type="Ensembl" id="ENSPEMP00000032809.1"/>
    </source>
</evidence>
<accession>A0A8C8UBI5</accession>
<feature type="region of interest" description="Disordered" evidence="8">
    <location>
        <begin position="148"/>
        <end position="171"/>
    </location>
</feature>
<dbReference type="GO" id="GO:0006397">
    <property type="term" value="P:mRNA processing"/>
    <property type="evidence" value="ECO:0007669"/>
    <property type="project" value="UniProtKB-ARBA"/>
</dbReference>
<dbReference type="GO" id="GO:1990269">
    <property type="term" value="F:RNA polymerase II C-terminal domain phosphoserine binding"/>
    <property type="evidence" value="ECO:0007669"/>
    <property type="project" value="Ensembl"/>
</dbReference>
<feature type="compositionally biased region" description="Low complexity" evidence="8">
    <location>
        <begin position="1023"/>
        <end position="1033"/>
    </location>
</feature>
<dbReference type="GeneTree" id="ENSGT00530000063946"/>
<dbReference type="Gene3D" id="1.25.40.90">
    <property type="match status" value="1"/>
</dbReference>
<dbReference type="InterPro" id="IPR035979">
    <property type="entry name" value="RBD_domain_sf"/>
</dbReference>
<dbReference type="GO" id="GO:0005654">
    <property type="term" value="C:nucleoplasm"/>
    <property type="evidence" value="ECO:0007669"/>
    <property type="project" value="Ensembl"/>
</dbReference>
<dbReference type="InterPro" id="IPR051485">
    <property type="entry name" value="SR-CTD_assoc_factor"/>
</dbReference>
<dbReference type="PRINTS" id="PR01217">
    <property type="entry name" value="PRICHEXTENSN"/>
</dbReference>
<evidence type="ECO:0000256" key="4">
    <source>
        <dbReference type="ARBA" id="ARBA00023015"/>
    </source>
</evidence>
<dbReference type="CDD" id="cd17005">
    <property type="entry name" value="CID_SFRS15_SCAF4"/>
    <property type="match status" value="1"/>
</dbReference>
<feature type="compositionally biased region" description="Low complexity" evidence="8">
    <location>
        <begin position="375"/>
        <end position="431"/>
    </location>
</feature>
<dbReference type="CDD" id="cd12461">
    <property type="entry name" value="RRM_SCAF4"/>
    <property type="match status" value="1"/>
</dbReference>
<feature type="compositionally biased region" description="Pro residues" evidence="8">
    <location>
        <begin position="432"/>
        <end position="444"/>
    </location>
</feature>
<dbReference type="Ensembl" id="ENSPEMT00000037649.1">
    <property type="protein sequence ID" value="ENSPEMP00000032809.1"/>
    <property type="gene ID" value="ENSPEMG00000026699.1"/>
</dbReference>
<reference evidence="11" key="3">
    <citation type="submission" date="2025-09" db="UniProtKB">
        <authorList>
            <consortium name="Ensembl"/>
        </authorList>
    </citation>
    <scope>IDENTIFICATION</scope>
</reference>
<dbReference type="SMART" id="SM00582">
    <property type="entry name" value="RPR"/>
    <property type="match status" value="1"/>
</dbReference>
<name>A0A8C8UBI5_PERMB</name>
<dbReference type="SMART" id="SM00360">
    <property type="entry name" value="RRM"/>
    <property type="match status" value="1"/>
</dbReference>
<keyword evidence="5" id="KW-0804">Transcription</keyword>
<dbReference type="AlphaFoldDB" id="A0A8C8UBI5"/>
<reference evidence="11 12" key="1">
    <citation type="submission" date="2018-10" db="EMBL/GenBank/DDBJ databases">
        <title>Improved assembly of the deer mouse Peromyscus maniculatus genome.</title>
        <authorList>
            <person name="Lassance J.-M."/>
            <person name="Hoekstra H.E."/>
        </authorList>
    </citation>
    <scope>NUCLEOTIDE SEQUENCE [LARGE SCALE GENOMIC DNA]</scope>
</reference>
<dbReference type="SUPFAM" id="SSF54928">
    <property type="entry name" value="RNA-binding domain, RBD"/>
    <property type="match status" value="1"/>
</dbReference>
<feature type="domain" description="CID" evidence="10">
    <location>
        <begin position="1"/>
        <end position="139"/>
    </location>
</feature>
<evidence type="ECO:0000256" key="2">
    <source>
        <dbReference type="ARBA" id="ARBA00022553"/>
    </source>
</evidence>
<feature type="region of interest" description="Disordered" evidence="8">
    <location>
        <begin position="373"/>
        <end position="555"/>
    </location>
</feature>
<evidence type="ECO:0000313" key="12">
    <source>
        <dbReference type="Proteomes" id="UP000694547"/>
    </source>
</evidence>
<evidence type="ECO:0000256" key="3">
    <source>
        <dbReference type="ARBA" id="ARBA00022884"/>
    </source>
</evidence>
<feature type="compositionally biased region" description="Polar residues" evidence="8">
    <location>
        <begin position="446"/>
        <end position="462"/>
    </location>
</feature>
<evidence type="ECO:0000256" key="8">
    <source>
        <dbReference type="SAM" id="MobiDB-lite"/>
    </source>
</evidence>
<dbReference type="GO" id="GO:2000805">
    <property type="term" value="P:negative regulation of termination of RNA polymerase II transcription, poly(A)-coupled"/>
    <property type="evidence" value="ECO:0007669"/>
    <property type="project" value="Ensembl"/>
</dbReference>
<protein>
    <submittedName>
        <fullName evidence="11">SR-related CTD-associated factor 4</fullName>
    </submittedName>
</protein>
<dbReference type="Gene3D" id="3.30.70.330">
    <property type="match status" value="1"/>
</dbReference>
<dbReference type="InterPro" id="IPR006569">
    <property type="entry name" value="CID_dom"/>
</dbReference>
<dbReference type="Proteomes" id="UP000694547">
    <property type="component" value="Chromosome 12"/>
</dbReference>
<dbReference type="FunFam" id="3.30.70.330:FF:000094">
    <property type="entry name" value="SR-related CTD associated factor 8"/>
    <property type="match status" value="1"/>
</dbReference>
<feature type="compositionally biased region" description="Basic residues" evidence="8">
    <location>
        <begin position="488"/>
        <end position="529"/>
    </location>
</feature>
<dbReference type="PROSITE" id="PS50102">
    <property type="entry name" value="RRM"/>
    <property type="match status" value="1"/>
</dbReference>
<feature type="compositionally biased region" description="Pro residues" evidence="8">
    <location>
        <begin position="1004"/>
        <end position="1022"/>
    </location>
</feature>
<keyword evidence="3 7" id="KW-0694">RNA-binding</keyword>
<dbReference type="PANTHER" id="PTHR23140">
    <property type="entry name" value="RNA PROCESSING PROTEIN LD23810P"/>
    <property type="match status" value="1"/>
</dbReference>
<dbReference type="FunFam" id="1.25.40.90:FF:000004">
    <property type="entry name" value="splicing factor, arginine/serine-rich 15"/>
    <property type="match status" value="1"/>
</dbReference>